<feature type="compositionally biased region" description="Low complexity" evidence="1">
    <location>
        <begin position="65"/>
        <end position="74"/>
    </location>
</feature>
<dbReference type="EMBL" id="JALLAZ020001818">
    <property type="protein sequence ID" value="KAL3762772.1"/>
    <property type="molecule type" value="Genomic_DNA"/>
</dbReference>
<reference evidence="2 3" key="1">
    <citation type="submission" date="2024-10" db="EMBL/GenBank/DDBJ databases">
        <title>Updated reference genomes for cyclostephanoid diatoms.</title>
        <authorList>
            <person name="Roberts W.R."/>
            <person name="Alverson A.J."/>
        </authorList>
    </citation>
    <scope>NUCLEOTIDE SEQUENCE [LARGE SCALE GENOMIC DNA]</scope>
    <source>
        <strain evidence="2 3">AJA276-08</strain>
    </source>
</reference>
<gene>
    <name evidence="2" type="ORF">ACHAW5_000208</name>
</gene>
<dbReference type="AlphaFoldDB" id="A0ABD3MKQ8"/>
<keyword evidence="3" id="KW-1185">Reference proteome</keyword>
<evidence type="ECO:0000313" key="2">
    <source>
        <dbReference type="EMBL" id="KAL3762772.1"/>
    </source>
</evidence>
<feature type="region of interest" description="Disordered" evidence="1">
    <location>
        <begin position="65"/>
        <end position="127"/>
    </location>
</feature>
<name>A0ABD3MKQ8_9STRA</name>
<feature type="compositionally biased region" description="Low complexity" evidence="1">
    <location>
        <begin position="94"/>
        <end position="127"/>
    </location>
</feature>
<proteinExistence type="predicted"/>
<accession>A0ABD3MKQ8</accession>
<evidence type="ECO:0000313" key="3">
    <source>
        <dbReference type="Proteomes" id="UP001530315"/>
    </source>
</evidence>
<evidence type="ECO:0000256" key="1">
    <source>
        <dbReference type="SAM" id="MobiDB-lite"/>
    </source>
</evidence>
<dbReference type="Proteomes" id="UP001530315">
    <property type="component" value="Unassembled WGS sequence"/>
</dbReference>
<protein>
    <submittedName>
        <fullName evidence="2">Uncharacterized protein</fullName>
    </submittedName>
</protein>
<sequence>MADNTIPCASNDQNVWVMNAVPDIQVVDPETGEAITLVSRNVDDDDYYLGLATNPCLATTTATAAEAVDAEAPPTVEPTRRPTRKPSGRPSVRSTTATGAESASTTDVDTTTTMTTTEETGETAATTEEGRAFFYSCGSHGSAGDAASSFLPDDATEMTLVYDYELHTSSPLDADVLSSFENSVAYDLANRYGLIDCRRRNLRSLEGGGLIALDSAPMDESLTDTYECGVQVNLASTTSCTPIRGYMTAWLPSSNSDAVQTEAELLEFIESGMKSDSYTSDDVVKVAYVGTRPDSSQGSIVVGNANAETGNGGGGGVGMVSYFSGGPEDDEVHSL</sequence>
<organism evidence="2 3">
    <name type="scientific">Stephanodiscus triporus</name>
    <dbReference type="NCBI Taxonomy" id="2934178"/>
    <lineage>
        <taxon>Eukaryota</taxon>
        <taxon>Sar</taxon>
        <taxon>Stramenopiles</taxon>
        <taxon>Ochrophyta</taxon>
        <taxon>Bacillariophyta</taxon>
        <taxon>Coscinodiscophyceae</taxon>
        <taxon>Thalassiosirophycidae</taxon>
        <taxon>Stephanodiscales</taxon>
        <taxon>Stephanodiscaceae</taxon>
        <taxon>Stephanodiscus</taxon>
    </lineage>
</organism>
<comment type="caution">
    <text evidence="2">The sequence shown here is derived from an EMBL/GenBank/DDBJ whole genome shotgun (WGS) entry which is preliminary data.</text>
</comment>